<feature type="compositionally biased region" description="Polar residues" evidence="1">
    <location>
        <begin position="34"/>
        <end position="46"/>
    </location>
</feature>
<evidence type="ECO:0000313" key="2">
    <source>
        <dbReference type="EMBL" id="ELQ44664.1"/>
    </source>
</evidence>
<evidence type="ECO:0000256" key="1">
    <source>
        <dbReference type="SAM" id="MobiDB-lite"/>
    </source>
</evidence>
<dbReference type="AlphaFoldDB" id="A0AA97P9Z3"/>
<name>A0AA97P9Z3_PYRO3</name>
<gene>
    <name evidence="2" type="ORF">OOU_Y34scaffold00069g3</name>
</gene>
<dbReference type="Proteomes" id="UP000011086">
    <property type="component" value="Unassembled WGS sequence"/>
</dbReference>
<accession>A0AA97P9Z3</accession>
<reference evidence="2" key="1">
    <citation type="journal article" date="2012" name="PLoS Genet.">
        <title>Comparative analysis of the genomes of two field isolates of the rice blast fungus Magnaporthe oryzae.</title>
        <authorList>
            <person name="Xue M."/>
            <person name="Yang J."/>
            <person name="Li Z."/>
            <person name="Hu S."/>
            <person name="Yao N."/>
            <person name="Dean R.A."/>
            <person name="Zhao W."/>
            <person name="Shen M."/>
            <person name="Zhang H."/>
            <person name="Li C."/>
            <person name="Liu L."/>
            <person name="Cao L."/>
            <person name="Xu X."/>
            <person name="Xing Y."/>
            <person name="Hsiang T."/>
            <person name="Zhang Z."/>
            <person name="Xu J.R."/>
            <person name="Peng Y.L."/>
        </authorList>
    </citation>
    <scope>NUCLEOTIDE SEQUENCE</scope>
    <source>
        <strain evidence="2">Y34</strain>
    </source>
</reference>
<sequence>MPSPPRLVTLLAYLRFPGLPGLVQNGPFSPTSTTLAKASWGSNSPGNLRMTALGG</sequence>
<protein>
    <submittedName>
        <fullName evidence="2">Uncharacterized protein</fullName>
    </submittedName>
</protein>
<proteinExistence type="predicted"/>
<feature type="region of interest" description="Disordered" evidence="1">
    <location>
        <begin position="34"/>
        <end position="55"/>
    </location>
</feature>
<organism evidence="2">
    <name type="scientific">Pyricularia oryzae (strain Y34)</name>
    <name type="common">Rice blast fungus</name>
    <name type="synonym">Magnaporthe oryzae</name>
    <dbReference type="NCBI Taxonomy" id="1143189"/>
    <lineage>
        <taxon>Eukaryota</taxon>
        <taxon>Fungi</taxon>
        <taxon>Dikarya</taxon>
        <taxon>Ascomycota</taxon>
        <taxon>Pezizomycotina</taxon>
        <taxon>Sordariomycetes</taxon>
        <taxon>Sordariomycetidae</taxon>
        <taxon>Magnaporthales</taxon>
        <taxon>Pyriculariaceae</taxon>
        <taxon>Pyricularia</taxon>
    </lineage>
</organism>
<dbReference type="EMBL" id="JH793273">
    <property type="protein sequence ID" value="ELQ44664.1"/>
    <property type="molecule type" value="Genomic_DNA"/>
</dbReference>